<evidence type="ECO:0000256" key="2">
    <source>
        <dbReference type="SAM" id="MobiDB-lite"/>
    </source>
</evidence>
<dbReference type="InterPro" id="IPR002696">
    <property type="entry name" value="Membr_insert_effic_factor_YidD"/>
</dbReference>
<reference evidence="3" key="1">
    <citation type="submission" date="2023-07" db="EMBL/GenBank/DDBJ databases">
        <title>Genomic Encyclopedia of Type Strains, Phase IV (KMG-IV): sequencing the most valuable type-strain genomes for metagenomic binning, comparative biology and taxonomic classification.</title>
        <authorList>
            <person name="Goeker M."/>
        </authorList>
    </citation>
    <scope>NUCLEOTIDE SEQUENCE</scope>
    <source>
        <strain evidence="3">DSM 21202</strain>
    </source>
</reference>
<sequence length="131" mass="14496">MSSEPRQDPGPTIGDGPAEGTQPAPRRRGIGVLAGRGAIRLYQLTLSPLVGRNCRYLPTCSHYADEAIARHGFWAGGWMTLARLCRCHPFGASGFDPVPGDADGSGGRWWRPWRYGRWTGRHIDPKTRLDR</sequence>
<comment type="caution">
    <text evidence="3">The sequence shown here is derived from an EMBL/GenBank/DDBJ whole genome shotgun (WGS) entry which is preliminary data.</text>
</comment>
<dbReference type="PANTHER" id="PTHR33383:SF1">
    <property type="entry name" value="MEMBRANE PROTEIN INSERTION EFFICIENCY FACTOR-RELATED"/>
    <property type="match status" value="1"/>
</dbReference>
<dbReference type="Pfam" id="PF01809">
    <property type="entry name" value="YidD"/>
    <property type="match status" value="1"/>
</dbReference>
<dbReference type="NCBIfam" id="TIGR00278">
    <property type="entry name" value="membrane protein insertion efficiency factor YidD"/>
    <property type="match status" value="1"/>
</dbReference>
<keyword evidence="1" id="KW-1003">Cell membrane</keyword>
<gene>
    <name evidence="3" type="ORF">J2S73_002208</name>
</gene>
<dbReference type="AlphaFoldDB" id="A0AAE3VPH6"/>
<dbReference type="Proteomes" id="UP001229244">
    <property type="component" value="Unassembled WGS sequence"/>
</dbReference>
<accession>A0AAE3VPH6</accession>
<dbReference type="HAMAP" id="MF_00386">
    <property type="entry name" value="UPF0161_YidD"/>
    <property type="match status" value="1"/>
</dbReference>
<organism evidence="3 4">
    <name type="scientific">Amorphus orientalis</name>
    <dbReference type="NCBI Taxonomy" id="649198"/>
    <lineage>
        <taxon>Bacteria</taxon>
        <taxon>Pseudomonadati</taxon>
        <taxon>Pseudomonadota</taxon>
        <taxon>Alphaproteobacteria</taxon>
        <taxon>Hyphomicrobiales</taxon>
        <taxon>Amorphaceae</taxon>
        <taxon>Amorphus</taxon>
    </lineage>
</organism>
<comment type="subcellular location">
    <subcellularLocation>
        <location evidence="1">Cell membrane</location>
        <topology evidence="1">Peripheral membrane protein</topology>
        <orientation evidence="1">Cytoplasmic side</orientation>
    </subcellularLocation>
</comment>
<evidence type="ECO:0000313" key="4">
    <source>
        <dbReference type="Proteomes" id="UP001229244"/>
    </source>
</evidence>
<keyword evidence="4" id="KW-1185">Reference proteome</keyword>
<comment type="function">
    <text evidence="1">Could be involved in insertion of integral membrane proteins into the membrane.</text>
</comment>
<dbReference type="PANTHER" id="PTHR33383">
    <property type="entry name" value="MEMBRANE PROTEIN INSERTION EFFICIENCY FACTOR-RELATED"/>
    <property type="match status" value="1"/>
</dbReference>
<dbReference type="GO" id="GO:0005886">
    <property type="term" value="C:plasma membrane"/>
    <property type="evidence" value="ECO:0007669"/>
    <property type="project" value="UniProtKB-SubCell"/>
</dbReference>
<comment type="similarity">
    <text evidence="1">Belongs to the UPF0161 family.</text>
</comment>
<evidence type="ECO:0000313" key="3">
    <source>
        <dbReference type="EMBL" id="MDQ0315751.1"/>
    </source>
</evidence>
<dbReference type="SMART" id="SM01234">
    <property type="entry name" value="Haemolytic"/>
    <property type="match status" value="1"/>
</dbReference>
<evidence type="ECO:0000256" key="1">
    <source>
        <dbReference type="HAMAP-Rule" id="MF_00386"/>
    </source>
</evidence>
<proteinExistence type="inferred from homology"/>
<name>A0AAE3VPH6_9HYPH</name>
<feature type="region of interest" description="Disordered" evidence="2">
    <location>
        <begin position="1"/>
        <end position="29"/>
    </location>
</feature>
<protein>
    <recommendedName>
        <fullName evidence="1">Putative membrane protein insertion efficiency factor</fullName>
    </recommendedName>
</protein>
<dbReference type="EMBL" id="JAUSUL010000002">
    <property type="protein sequence ID" value="MDQ0315751.1"/>
    <property type="molecule type" value="Genomic_DNA"/>
</dbReference>
<keyword evidence="1" id="KW-0472">Membrane</keyword>